<name>A0A1J9S318_9PEZI</name>
<dbReference type="Proteomes" id="UP000183809">
    <property type="component" value="Unassembled WGS sequence"/>
</dbReference>
<evidence type="ECO:0000313" key="2">
    <source>
        <dbReference type="EMBL" id="OJD34951.1"/>
    </source>
</evidence>
<sequence>MAEEEQQQPEVIGASETKEAVAGEEDDFRSVVRPGQHAMLPLNFGQGDLVYYVPDPRRPRARQGPYKVLKGRSGGRGHPPLYTLEGYGREVSEANLAY</sequence>
<dbReference type="GeneID" id="31012350"/>
<proteinExistence type="predicted"/>
<gene>
    <name evidence="2" type="ORF">BKCO1_1900064</name>
</gene>
<keyword evidence="3" id="KW-1185">Reference proteome</keyword>
<evidence type="ECO:0000256" key="1">
    <source>
        <dbReference type="SAM" id="MobiDB-lite"/>
    </source>
</evidence>
<evidence type="ECO:0000313" key="3">
    <source>
        <dbReference type="Proteomes" id="UP000183809"/>
    </source>
</evidence>
<dbReference type="RefSeq" id="XP_020131211.1">
    <property type="nucleotide sequence ID" value="XM_020272091.1"/>
</dbReference>
<feature type="region of interest" description="Disordered" evidence="1">
    <location>
        <begin position="56"/>
        <end position="81"/>
    </location>
</feature>
<organism evidence="2 3">
    <name type="scientific">Diplodia corticola</name>
    <dbReference type="NCBI Taxonomy" id="236234"/>
    <lineage>
        <taxon>Eukaryota</taxon>
        <taxon>Fungi</taxon>
        <taxon>Dikarya</taxon>
        <taxon>Ascomycota</taxon>
        <taxon>Pezizomycotina</taxon>
        <taxon>Dothideomycetes</taxon>
        <taxon>Dothideomycetes incertae sedis</taxon>
        <taxon>Botryosphaeriales</taxon>
        <taxon>Botryosphaeriaceae</taxon>
        <taxon>Diplodia</taxon>
    </lineage>
</organism>
<dbReference type="EMBL" id="MNUE01000019">
    <property type="protein sequence ID" value="OJD34951.1"/>
    <property type="molecule type" value="Genomic_DNA"/>
</dbReference>
<feature type="region of interest" description="Disordered" evidence="1">
    <location>
        <begin position="1"/>
        <end position="26"/>
    </location>
</feature>
<dbReference type="AlphaFoldDB" id="A0A1J9S318"/>
<accession>A0A1J9S318</accession>
<protein>
    <submittedName>
        <fullName evidence="2">Uncharacterized protein</fullName>
    </submittedName>
</protein>
<comment type="caution">
    <text evidence="2">The sequence shown here is derived from an EMBL/GenBank/DDBJ whole genome shotgun (WGS) entry which is preliminary data.</text>
</comment>
<reference evidence="2 3" key="1">
    <citation type="submission" date="2016-10" db="EMBL/GenBank/DDBJ databases">
        <title>Proteomics and genomics reveal pathogen-plant mechanisms compatible with a hemibiotrophic lifestyle of Diplodia corticola.</title>
        <authorList>
            <person name="Fernandes I."/>
            <person name="De Jonge R."/>
            <person name="Van De Peer Y."/>
            <person name="Devreese B."/>
            <person name="Alves A."/>
            <person name="Esteves A.C."/>
        </authorList>
    </citation>
    <scope>NUCLEOTIDE SEQUENCE [LARGE SCALE GENOMIC DNA]</scope>
    <source>
        <strain evidence="2 3">CBS 112549</strain>
    </source>
</reference>